<dbReference type="InterPro" id="IPR051532">
    <property type="entry name" value="Ester_Hydrolysis_Enzymes"/>
</dbReference>
<sequence length="320" mass="34598">MRWANSASASPTSASTAATTGARSSSTIRGATASWSPPRAAAEPLAASRRICSRRLPAVTDPAQPRLLRASRAFLVLHGPRILAQKRRLERDTPRLPDAALPWEGKLDGPAPLRLLVVGDSTAAGTGAPTQNEALPGALARALQARTGRGVIWRSVAENGADTRQFLERHLTDALARPADLVFVSLGANDALHARSARAFARDLRVLLETLSDRLPQARILMANLPVFARFALLPEPTRTTLYRHARNLERAAARVIARDPRWMRTEQTPPPYGPDFFASDLFHPSASGYTDWAVWAVDEAWSRGLSEIATTGAETTGAE</sequence>
<dbReference type="GO" id="GO:0004622">
    <property type="term" value="F:phosphatidylcholine lysophospholipase activity"/>
    <property type="evidence" value="ECO:0007669"/>
    <property type="project" value="TreeGrafter"/>
</dbReference>
<gene>
    <name evidence="3" type="ORF">FLP23_03390</name>
</gene>
<dbReference type="AlphaFoldDB" id="A0A5C1Y5H4"/>
<dbReference type="InterPro" id="IPR013830">
    <property type="entry name" value="SGNH_hydro"/>
</dbReference>
<dbReference type="KEGG" id="lyk:FLP23_03390"/>
<dbReference type="CDD" id="cd01836">
    <property type="entry name" value="FeeA_FeeB_like"/>
    <property type="match status" value="1"/>
</dbReference>
<evidence type="ECO:0000313" key="4">
    <source>
        <dbReference type="Proteomes" id="UP000322159"/>
    </source>
</evidence>
<accession>A0A5C1Y5H4</accession>
<dbReference type="SUPFAM" id="SSF52266">
    <property type="entry name" value="SGNH hydrolase"/>
    <property type="match status" value="1"/>
</dbReference>
<proteinExistence type="predicted"/>
<evidence type="ECO:0000259" key="2">
    <source>
        <dbReference type="Pfam" id="PF13472"/>
    </source>
</evidence>
<name>A0A5C1Y5H4_9MICO</name>
<reference evidence="3 4" key="1">
    <citation type="submission" date="2019-09" db="EMBL/GenBank/DDBJ databases">
        <title>Genome sequencing of strain KACC 19322.</title>
        <authorList>
            <person name="Heo J."/>
            <person name="Kim S.-J."/>
            <person name="Kim J.-S."/>
            <person name="Hong S.-B."/>
            <person name="Kwon S.-W."/>
        </authorList>
    </citation>
    <scope>NUCLEOTIDE SEQUENCE [LARGE SCALE GENOMIC DNA]</scope>
    <source>
        <strain evidence="3 4">KACC 19322</strain>
    </source>
</reference>
<feature type="domain" description="SGNH hydrolase-type esterase" evidence="2">
    <location>
        <begin position="117"/>
        <end position="290"/>
    </location>
</feature>
<dbReference type="PANTHER" id="PTHR30383">
    <property type="entry name" value="THIOESTERASE 1/PROTEASE 1/LYSOPHOSPHOLIPASE L1"/>
    <property type="match status" value="1"/>
</dbReference>
<dbReference type="PANTHER" id="PTHR30383:SF5">
    <property type="entry name" value="SGNH HYDROLASE-TYPE ESTERASE DOMAIN-CONTAINING PROTEIN"/>
    <property type="match status" value="1"/>
</dbReference>
<evidence type="ECO:0000256" key="1">
    <source>
        <dbReference type="SAM" id="MobiDB-lite"/>
    </source>
</evidence>
<protein>
    <submittedName>
        <fullName evidence="3">SGNH/GDSL hydrolase family protein</fullName>
    </submittedName>
</protein>
<dbReference type="Proteomes" id="UP000322159">
    <property type="component" value="Chromosome"/>
</dbReference>
<dbReference type="InterPro" id="IPR036514">
    <property type="entry name" value="SGNH_hydro_sf"/>
</dbReference>
<keyword evidence="3" id="KW-0378">Hydrolase</keyword>
<dbReference type="Pfam" id="PF13472">
    <property type="entry name" value="Lipase_GDSL_2"/>
    <property type="match status" value="1"/>
</dbReference>
<feature type="compositionally biased region" description="Low complexity" evidence="1">
    <location>
        <begin position="1"/>
        <end position="27"/>
    </location>
</feature>
<dbReference type="OrthoDB" id="9804395at2"/>
<dbReference type="EMBL" id="CP043504">
    <property type="protein sequence ID" value="QEO09144.1"/>
    <property type="molecule type" value="Genomic_DNA"/>
</dbReference>
<keyword evidence="4" id="KW-1185">Reference proteome</keyword>
<feature type="region of interest" description="Disordered" evidence="1">
    <location>
        <begin position="1"/>
        <end position="40"/>
    </location>
</feature>
<evidence type="ECO:0000313" key="3">
    <source>
        <dbReference type="EMBL" id="QEO09144.1"/>
    </source>
</evidence>
<dbReference type="Gene3D" id="3.40.50.1110">
    <property type="entry name" value="SGNH hydrolase"/>
    <property type="match status" value="1"/>
</dbReference>
<organism evidence="3 4">
    <name type="scientific">Protaetiibacter larvae</name>
    <dbReference type="NCBI Taxonomy" id="2592654"/>
    <lineage>
        <taxon>Bacteria</taxon>
        <taxon>Bacillati</taxon>
        <taxon>Actinomycetota</taxon>
        <taxon>Actinomycetes</taxon>
        <taxon>Micrococcales</taxon>
        <taxon>Microbacteriaceae</taxon>
        <taxon>Protaetiibacter</taxon>
    </lineage>
</organism>